<dbReference type="Pfam" id="PF01429">
    <property type="entry name" value="MBD"/>
    <property type="match status" value="1"/>
</dbReference>
<dbReference type="Gene3D" id="3.30.890.10">
    <property type="entry name" value="Methyl-cpg-binding Protein 2, Chain A"/>
    <property type="match status" value="1"/>
</dbReference>
<dbReference type="SUPFAM" id="SSF54171">
    <property type="entry name" value="DNA-binding domain"/>
    <property type="match status" value="1"/>
</dbReference>
<evidence type="ECO:0000256" key="4">
    <source>
        <dbReference type="ARBA" id="ARBA00023163"/>
    </source>
</evidence>
<dbReference type="PANTHER" id="PTHR12396:SF46">
    <property type="entry name" value="METHYL-CPG-BINDING DOMAIN-CONTAINING PROTEIN 6"/>
    <property type="match status" value="1"/>
</dbReference>
<dbReference type="AlphaFoldDB" id="A0A103XIG3"/>
<evidence type="ECO:0000256" key="6">
    <source>
        <dbReference type="SAM" id="MobiDB-lite"/>
    </source>
</evidence>
<feature type="region of interest" description="Disordered" evidence="6">
    <location>
        <begin position="13"/>
        <end position="131"/>
    </location>
</feature>
<dbReference type="GO" id="GO:0005634">
    <property type="term" value="C:nucleus"/>
    <property type="evidence" value="ECO:0007669"/>
    <property type="project" value="UniProtKB-SubCell"/>
</dbReference>
<evidence type="ECO:0000256" key="2">
    <source>
        <dbReference type="ARBA" id="ARBA00023015"/>
    </source>
</evidence>
<dbReference type="GO" id="GO:0003677">
    <property type="term" value="F:DNA binding"/>
    <property type="evidence" value="ECO:0007669"/>
    <property type="project" value="UniProtKB-KW"/>
</dbReference>
<evidence type="ECO:0000313" key="9">
    <source>
        <dbReference type="Proteomes" id="UP000243975"/>
    </source>
</evidence>
<evidence type="ECO:0000259" key="7">
    <source>
        <dbReference type="PROSITE" id="PS50982"/>
    </source>
</evidence>
<feature type="region of interest" description="Disordered" evidence="6">
    <location>
        <begin position="162"/>
        <end position="193"/>
    </location>
</feature>
<dbReference type="STRING" id="59895.A0A103XIG3"/>
<dbReference type="InterPro" id="IPR016177">
    <property type="entry name" value="DNA-bd_dom_sf"/>
</dbReference>
<dbReference type="PANTHER" id="PTHR12396">
    <property type="entry name" value="METHYL-CPG BINDING PROTEIN, MBD"/>
    <property type="match status" value="1"/>
</dbReference>
<feature type="compositionally biased region" description="Polar residues" evidence="6">
    <location>
        <begin position="43"/>
        <end position="61"/>
    </location>
</feature>
<comment type="subcellular location">
    <subcellularLocation>
        <location evidence="1">Nucleus</location>
    </subcellularLocation>
</comment>
<keyword evidence="2" id="KW-0805">Transcription regulation</keyword>
<keyword evidence="3 8" id="KW-0238">DNA-binding</keyword>
<organism evidence="8 9">
    <name type="scientific">Cynara cardunculus var. scolymus</name>
    <name type="common">Globe artichoke</name>
    <name type="synonym">Cynara scolymus</name>
    <dbReference type="NCBI Taxonomy" id="59895"/>
    <lineage>
        <taxon>Eukaryota</taxon>
        <taxon>Viridiplantae</taxon>
        <taxon>Streptophyta</taxon>
        <taxon>Embryophyta</taxon>
        <taxon>Tracheophyta</taxon>
        <taxon>Spermatophyta</taxon>
        <taxon>Magnoliopsida</taxon>
        <taxon>eudicotyledons</taxon>
        <taxon>Gunneridae</taxon>
        <taxon>Pentapetalae</taxon>
        <taxon>asterids</taxon>
        <taxon>campanulids</taxon>
        <taxon>Asterales</taxon>
        <taxon>Asteraceae</taxon>
        <taxon>Carduoideae</taxon>
        <taxon>Cardueae</taxon>
        <taxon>Carduinae</taxon>
        <taxon>Cynara</taxon>
    </lineage>
</organism>
<dbReference type="Proteomes" id="UP000243975">
    <property type="component" value="Unassembled WGS sequence"/>
</dbReference>
<feature type="compositionally biased region" description="Basic residues" evidence="6">
    <location>
        <begin position="184"/>
        <end position="193"/>
    </location>
</feature>
<evidence type="ECO:0000256" key="1">
    <source>
        <dbReference type="ARBA" id="ARBA00004123"/>
    </source>
</evidence>
<dbReference type="SMART" id="SM00391">
    <property type="entry name" value="MBD"/>
    <property type="match status" value="1"/>
</dbReference>
<reference evidence="8 9" key="1">
    <citation type="journal article" date="2016" name="Sci. Rep.">
        <title>The genome sequence of the outbreeding globe artichoke constructed de novo incorporating a phase-aware low-pass sequencing strategy of F1 progeny.</title>
        <authorList>
            <person name="Scaglione D."/>
            <person name="Reyes-Chin-Wo S."/>
            <person name="Acquadro A."/>
            <person name="Froenicke L."/>
            <person name="Portis E."/>
            <person name="Beitel C."/>
            <person name="Tirone M."/>
            <person name="Mauro R."/>
            <person name="Lo Monaco A."/>
            <person name="Mauromicale G."/>
            <person name="Faccioli P."/>
            <person name="Cattivelli L."/>
            <person name="Rieseberg L."/>
            <person name="Michelmore R."/>
            <person name="Lanteri S."/>
        </authorList>
    </citation>
    <scope>NUCLEOTIDE SEQUENCE [LARGE SCALE GENOMIC DNA]</scope>
    <source>
        <strain evidence="8">2C</strain>
    </source>
</reference>
<dbReference type="Gramene" id="KVH91401">
    <property type="protein sequence ID" value="KVH91401"/>
    <property type="gene ID" value="Ccrd_006578"/>
</dbReference>
<comment type="caution">
    <text evidence="8">The sequence shown here is derived from an EMBL/GenBank/DDBJ whole genome shotgun (WGS) entry which is preliminary data.</text>
</comment>
<evidence type="ECO:0000313" key="8">
    <source>
        <dbReference type="EMBL" id="KVH91401.1"/>
    </source>
</evidence>
<accession>A0A103XIG3</accession>
<protein>
    <submittedName>
        <fullName evidence="8">DNA-binding, integrase-type</fullName>
    </submittedName>
</protein>
<dbReference type="EMBL" id="LEKV01005029">
    <property type="protein sequence ID" value="KVH91401.1"/>
    <property type="molecule type" value="Genomic_DNA"/>
</dbReference>
<gene>
    <name evidence="8" type="ORF">Ccrd_006578</name>
</gene>
<feature type="domain" description="MBD" evidence="7">
    <location>
        <begin position="108"/>
        <end position="180"/>
    </location>
</feature>
<feature type="compositionally biased region" description="Polar residues" evidence="6">
    <location>
        <begin position="170"/>
        <end position="180"/>
    </location>
</feature>
<dbReference type="InterPro" id="IPR001739">
    <property type="entry name" value="Methyl_CpG_DNA-bd"/>
</dbReference>
<keyword evidence="5" id="KW-0539">Nucleus</keyword>
<evidence type="ECO:0000256" key="3">
    <source>
        <dbReference type="ARBA" id="ARBA00023125"/>
    </source>
</evidence>
<evidence type="ECO:0000256" key="5">
    <source>
        <dbReference type="ARBA" id="ARBA00023242"/>
    </source>
</evidence>
<feature type="non-terminal residue" evidence="8">
    <location>
        <position position="249"/>
    </location>
</feature>
<dbReference type="OMA" id="EWSAAFT"/>
<keyword evidence="4" id="KW-0804">Transcription</keyword>
<sequence>IFNSTLDASIPSAYITPAGEQNNPRPSLLRPSPPCPRLPRSSTTSMPNSGTQAADGEQTTPIIIPSETEDQLAAPDPLLGSGSFIDPNNGGDQNASKEAENSPNPSSALLKRTRPSWLPENWEMQLRQRTSGATEGTVDRYYIAPSGHRLRSKNEVLNFLETGSKRKKPASNSDDATSEGSAPRSKKKTGARKKVHAAFTFDFRNPPEKVSWCLSYATEDVWSPSIGDWSLPLATKQEWAAVFNHVCQK</sequence>
<keyword evidence="9" id="KW-1185">Reference proteome</keyword>
<name>A0A103XIG3_CYNCS</name>
<dbReference type="PROSITE" id="PS50982">
    <property type="entry name" value="MBD"/>
    <property type="match status" value="1"/>
</dbReference>
<proteinExistence type="predicted"/>